<feature type="domain" description="Aminoacyl-tRNA synthetase class Ia" evidence="13">
    <location>
        <begin position="19"/>
        <end position="611"/>
    </location>
</feature>
<dbReference type="InterPro" id="IPR009080">
    <property type="entry name" value="tRNAsynth_Ia_anticodon-bd"/>
</dbReference>
<dbReference type="InterPro" id="IPR013155">
    <property type="entry name" value="M/V/L/I-tRNA-synth_anticd-bd"/>
</dbReference>
<dbReference type="PRINTS" id="PR00986">
    <property type="entry name" value="TRNASYNTHVAL"/>
</dbReference>
<protein>
    <recommendedName>
        <fullName evidence="3">valine--tRNA ligase</fullName>
        <ecNumber evidence="3">6.1.1.9</ecNumber>
    </recommendedName>
    <alternativeName>
        <fullName evidence="10">Valyl-tRNA synthetase</fullName>
    </alternativeName>
</protein>
<accession>A0A3B1D3G3</accession>
<evidence type="ECO:0000256" key="12">
    <source>
        <dbReference type="SAM" id="Coils"/>
    </source>
</evidence>
<dbReference type="GO" id="GO:0005829">
    <property type="term" value="C:cytosol"/>
    <property type="evidence" value="ECO:0007669"/>
    <property type="project" value="TreeGrafter"/>
</dbReference>
<dbReference type="Pfam" id="PF08264">
    <property type="entry name" value="Anticodon_1"/>
    <property type="match status" value="1"/>
</dbReference>
<comment type="subunit">
    <text evidence="2">Monomer.</text>
</comment>
<keyword evidence="12" id="KW-0175">Coiled coil</keyword>
<comment type="catalytic activity">
    <reaction evidence="11">
        <text>tRNA(Val) + L-valine + ATP = L-valyl-tRNA(Val) + AMP + diphosphate</text>
        <dbReference type="Rhea" id="RHEA:10704"/>
        <dbReference type="Rhea" id="RHEA-COMP:9672"/>
        <dbReference type="Rhea" id="RHEA-COMP:9708"/>
        <dbReference type="ChEBI" id="CHEBI:30616"/>
        <dbReference type="ChEBI" id="CHEBI:33019"/>
        <dbReference type="ChEBI" id="CHEBI:57762"/>
        <dbReference type="ChEBI" id="CHEBI:78442"/>
        <dbReference type="ChEBI" id="CHEBI:78537"/>
        <dbReference type="ChEBI" id="CHEBI:456215"/>
        <dbReference type="EC" id="6.1.1.9"/>
    </reaction>
</comment>
<dbReference type="Gene3D" id="3.40.50.620">
    <property type="entry name" value="HUPs"/>
    <property type="match status" value="2"/>
</dbReference>
<dbReference type="PROSITE" id="PS00178">
    <property type="entry name" value="AA_TRNA_LIGASE_I"/>
    <property type="match status" value="1"/>
</dbReference>
<organism evidence="16">
    <name type="scientific">hydrothermal vent metagenome</name>
    <dbReference type="NCBI Taxonomy" id="652676"/>
    <lineage>
        <taxon>unclassified sequences</taxon>
        <taxon>metagenomes</taxon>
        <taxon>ecological metagenomes</taxon>
    </lineage>
</organism>
<evidence type="ECO:0000256" key="8">
    <source>
        <dbReference type="ARBA" id="ARBA00022917"/>
    </source>
</evidence>
<comment type="subcellular location">
    <subcellularLocation>
        <location evidence="1">Cytoplasm</location>
    </subcellularLocation>
</comment>
<dbReference type="SUPFAM" id="SSF46589">
    <property type="entry name" value="tRNA-binding arm"/>
    <property type="match status" value="1"/>
</dbReference>
<dbReference type="AlphaFoldDB" id="A0A3B1D3G3"/>
<dbReference type="InterPro" id="IPR002303">
    <property type="entry name" value="Valyl-tRNA_ligase"/>
</dbReference>
<dbReference type="InterPro" id="IPR014729">
    <property type="entry name" value="Rossmann-like_a/b/a_fold"/>
</dbReference>
<keyword evidence="4" id="KW-0963">Cytoplasm</keyword>
<dbReference type="Pfam" id="PF00133">
    <property type="entry name" value="tRNA-synt_1"/>
    <property type="match status" value="1"/>
</dbReference>
<dbReference type="NCBIfam" id="NF004349">
    <property type="entry name" value="PRK05729.1"/>
    <property type="match status" value="1"/>
</dbReference>
<evidence type="ECO:0000259" key="13">
    <source>
        <dbReference type="Pfam" id="PF00133"/>
    </source>
</evidence>
<dbReference type="PANTHER" id="PTHR11946:SF93">
    <property type="entry name" value="VALINE--TRNA LIGASE, CHLOROPLASTIC_MITOCHONDRIAL 2"/>
    <property type="match status" value="1"/>
</dbReference>
<dbReference type="InterPro" id="IPR033705">
    <property type="entry name" value="Anticodon_Ia_Val"/>
</dbReference>
<dbReference type="InterPro" id="IPR010978">
    <property type="entry name" value="tRNA-bd_arm"/>
</dbReference>
<dbReference type="EMBL" id="UOGF01000074">
    <property type="protein sequence ID" value="VAX31343.1"/>
    <property type="molecule type" value="Genomic_DNA"/>
</dbReference>
<dbReference type="InterPro" id="IPR001412">
    <property type="entry name" value="aa-tRNA-synth_I_CS"/>
</dbReference>
<feature type="coiled-coil region" evidence="12">
    <location>
        <begin position="854"/>
        <end position="881"/>
    </location>
</feature>
<evidence type="ECO:0000256" key="5">
    <source>
        <dbReference type="ARBA" id="ARBA00022598"/>
    </source>
</evidence>
<sequence length="931" mass="106328">MPDKELEKVYDPKKVEEKWTKRWEKDAISHADSQSEKPSFSIVIPPPNVTGSLHLGHALNSTLQDILSRWHRMRGDNVLWLPGMDHAGIATQNVVERQLAAEGGKDRHALGREAFIERVWDWKEESGGTILNQLKRLGASCDWERERFTMDEGLSRAVTTVFEQLYKEGLIYRDQRLINLCPHCRTALSDIEVEHEDIEGKMYYIKYPLADDPTQFLTIATTRPETMLGDTAVAVHPKDPRFNHLIGKKIKLPLTTREIPIIGDPILVDREKGTGAVKITPGHDFNDEKSGKRHQLEKISLITWSGKMNAAALDEAKVASDLSKLLSSKSMTEARKIVVKVLEDAAILTKTEKHMMSLGKCYRCKSVVEPFDSPQWFVKVNAPDNSLAQAAMDAVRQKKIRLIPESWEANYFGWMENIEDWCISRQIWWGHQVPVFYCKTCDQQHLLKVPDSDEMIIASEATPIVGEKTCARCGGSDLLQDPDVLDTWFSSALWPFSTLGWPTDQQPDEAAKQEAKALLKRFYPTSTLVSGFDILFFWVARMIMMGLHFMKDVPFKDVYIHALVRDANGQKMSKSKGNVINPLDLMDQYGTDALRFTLAAMASPGRDIKLSEARIEGYRNFCNKLWNVARFILMNRPETETSSTLDPQTAANRWIQSHLNQTIVSTNRALENYRFDEAAQEIYQFSWHTFCDWYLELAKVDLQNEATRHETYHCVVQTFESILRLLHPFMPFLTEELRTYFKEDTDCLAVSKYPVFDPEKNAVDAEEAIQKVVIDTIMAVRNIRGEMNIPPSESLPILIKAKDQAAVGAFEKEMPYIKRLARLSEVTLDTTLQKPEMSATATTAYGTIYLPLDEQRIRSEIDRIKKRLDKAQKALSVFEKKLGNEKFVANAPAEVVEKTKTEQQAGIQNKERLFSELQHLENFFSKPKETP</sequence>
<feature type="domain" description="Valyl-tRNA synthetase tRNA-binding arm" evidence="15">
    <location>
        <begin position="858"/>
        <end position="920"/>
    </location>
</feature>
<dbReference type="PANTHER" id="PTHR11946">
    <property type="entry name" value="VALYL-TRNA SYNTHETASES"/>
    <property type="match status" value="1"/>
</dbReference>
<dbReference type="GO" id="GO:0004832">
    <property type="term" value="F:valine-tRNA ligase activity"/>
    <property type="evidence" value="ECO:0007669"/>
    <property type="project" value="UniProtKB-EC"/>
</dbReference>
<reference evidence="16" key="1">
    <citation type="submission" date="2018-06" db="EMBL/GenBank/DDBJ databases">
        <authorList>
            <person name="Zhirakovskaya E."/>
        </authorList>
    </citation>
    <scope>NUCLEOTIDE SEQUENCE</scope>
</reference>
<evidence type="ECO:0000256" key="7">
    <source>
        <dbReference type="ARBA" id="ARBA00022840"/>
    </source>
</evidence>
<evidence type="ECO:0000259" key="15">
    <source>
        <dbReference type="Pfam" id="PF10458"/>
    </source>
</evidence>
<keyword evidence="5 16" id="KW-0436">Ligase</keyword>
<gene>
    <name evidence="16" type="ORF">MNBD_NITROSPIRAE01-533</name>
</gene>
<dbReference type="CDD" id="cd00817">
    <property type="entry name" value="ValRS_core"/>
    <property type="match status" value="1"/>
</dbReference>
<dbReference type="SUPFAM" id="SSF47323">
    <property type="entry name" value="Anticodon-binding domain of a subclass of class I aminoacyl-tRNA synthetases"/>
    <property type="match status" value="1"/>
</dbReference>
<evidence type="ECO:0000256" key="3">
    <source>
        <dbReference type="ARBA" id="ARBA00013169"/>
    </source>
</evidence>
<dbReference type="InterPro" id="IPR009008">
    <property type="entry name" value="Val/Leu/Ile-tRNA-synth_edit"/>
</dbReference>
<evidence type="ECO:0000313" key="16">
    <source>
        <dbReference type="EMBL" id="VAX31343.1"/>
    </source>
</evidence>
<dbReference type="FunFam" id="3.40.50.620:FF:000032">
    <property type="entry name" value="Valine--tRNA ligase"/>
    <property type="match status" value="1"/>
</dbReference>
<dbReference type="InterPro" id="IPR037118">
    <property type="entry name" value="Val-tRNA_synth_C_sf"/>
</dbReference>
<keyword evidence="6" id="KW-0547">Nucleotide-binding</keyword>
<dbReference type="InterPro" id="IPR002300">
    <property type="entry name" value="aa-tRNA-synth_Ia"/>
</dbReference>
<dbReference type="CDD" id="cd07962">
    <property type="entry name" value="Anticodon_Ia_Val"/>
    <property type="match status" value="1"/>
</dbReference>
<dbReference type="Gene3D" id="1.10.287.380">
    <property type="entry name" value="Valyl-tRNA synthetase, C-terminal domain"/>
    <property type="match status" value="1"/>
</dbReference>
<proteinExistence type="inferred from homology"/>
<name>A0A3B1D3G3_9ZZZZ</name>
<dbReference type="Gene3D" id="3.90.740.10">
    <property type="entry name" value="Valyl/Leucyl/Isoleucyl-tRNA synthetase, editing domain"/>
    <property type="match status" value="1"/>
</dbReference>
<feature type="domain" description="Methionyl/Valyl/Leucyl/Isoleucyl-tRNA synthetase anticodon-binding" evidence="14">
    <location>
        <begin position="652"/>
        <end position="798"/>
    </location>
</feature>
<dbReference type="GO" id="GO:0005524">
    <property type="term" value="F:ATP binding"/>
    <property type="evidence" value="ECO:0007669"/>
    <property type="project" value="UniProtKB-KW"/>
</dbReference>
<keyword evidence="8" id="KW-0648">Protein biosynthesis</keyword>
<keyword evidence="9 16" id="KW-0030">Aminoacyl-tRNA synthetase</keyword>
<evidence type="ECO:0000256" key="10">
    <source>
        <dbReference type="ARBA" id="ARBA00029936"/>
    </source>
</evidence>
<evidence type="ECO:0000256" key="4">
    <source>
        <dbReference type="ARBA" id="ARBA00022490"/>
    </source>
</evidence>
<dbReference type="HAMAP" id="MF_02004">
    <property type="entry name" value="Val_tRNA_synth_type1"/>
    <property type="match status" value="1"/>
</dbReference>
<dbReference type="GO" id="GO:0002161">
    <property type="term" value="F:aminoacyl-tRNA deacylase activity"/>
    <property type="evidence" value="ECO:0007669"/>
    <property type="project" value="InterPro"/>
</dbReference>
<evidence type="ECO:0000256" key="6">
    <source>
        <dbReference type="ARBA" id="ARBA00022741"/>
    </source>
</evidence>
<keyword evidence="7" id="KW-0067">ATP-binding</keyword>
<dbReference type="EC" id="6.1.1.9" evidence="3"/>
<dbReference type="GO" id="GO:0006438">
    <property type="term" value="P:valyl-tRNA aminoacylation"/>
    <property type="evidence" value="ECO:0007669"/>
    <property type="project" value="InterPro"/>
</dbReference>
<dbReference type="NCBIfam" id="TIGR00422">
    <property type="entry name" value="valS"/>
    <property type="match status" value="1"/>
</dbReference>
<dbReference type="InterPro" id="IPR019499">
    <property type="entry name" value="Val-tRNA_synth_tRNA-bd"/>
</dbReference>
<evidence type="ECO:0000256" key="11">
    <source>
        <dbReference type="ARBA" id="ARBA00047552"/>
    </source>
</evidence>
<dbReference type="Pfam" id="PF10458">
    <property type="entry name" value="Val_tRNA-synt_C"/>
    <property type="match status" value="1"/>
</dbReference>
<evidence type="ECO:0000256" key="9">
    <source>
        <dbReference type="ARBA" id="ARBA00023146"/>
    </source>
</evidence>
<dbReference type="SUPFAM" id="SSF52374">
    <property type="entry name" value="Nucleotidylyl transferase"/>
    <property type="match status" value="1"/>
</dbReference>
<evidence type="ECO:0000256" key="1">
    <source>
        <dbReference type="ARBA" id="ARBA00004496"/>
    </source>
</evidence>
<dbReference type="Gene3D" id="1.10.730.10">
    <property type="entry name" value="Isoleucyl-tRNA Synthetase, Domain 1"/>
    <property type="match status" value="1"/>
</dbReference>
<evidence type="ECO:0000259" key="14">
    <source>
        <dbReference type="Pfam" id="PF08264"/>
    </source>
</evidence>
<dbReference type="SUPFAM" id="SSF50677">
    <property type="entry name" value="ValRS/IleRS/LeuRS editing domain"/>
    <property type="match status" value="1"/>
</dbReference>
<evidence type="ECO:0000256" key="2">
    <source>
        <dbReference type="ARBA" id="ARBA00011245"/>
    </source>
</evidence>